<dbReference type="PANTHER" id="PTHR11618">
    <property type="entry name" value="TRANSCRIPTION INITIATION FACTOR IIB-RELATED"/>
    <property type="match status" value="1"/>
</dbReference>
<dbReference type="InterPro" id="IPR023486">
    <property type="entry name" value="TFIIB_CS"/>
</dbReference>
<dbReference type="PANTHER" id="PTHR11618:SF13">
    <property type="entry name" value="TRANSCRIPTION INITIATION FACTOR IIB"/>
    <property type="match status" value="1"/>
</dbReference>
<keyword evidence="9" id="KW-0862">Zinc</keyword>
<keyword evidence="3" id="KW-0677">Repeat</keyword>
<evidence type="ECO:0000256" key="2">
    <source>
        <dbReference type="ARBA" id="ARBA00013932"/>
    </source>
</evidence>
<dbReference type="OrthoDB" id="25790at2759"/>
<evidence type="ECO:0000256" key="6">
    <source>
        <dbReference type="ARBA" id="ARBA00031706"/>
    </source>
</evidence>
<organism evidence="11 12">
    <name type="scientific">Modicella reniformis</name>
    <dbReference type="NCBI Taxonomy" id="1440133"/>
    <lineage>
        <taxon>Eukaryota</taxon>
        <taxon>Fungi</taxon>
        <taxon>Fungi incertae sedis</taxon>
        <taxon>Mucoromycota</taxon>
        <taxon>Mortierellomycotina</taxon>
        <taxon>Mortierellomycetes</taxon>
        <taxon>Mortierellales</taxon>
        <taxon>Mortierellaceae</taxon>
        <taxon>Modicella</taxon>
    </lineage>
</organism>
<evidence type="ECO:0000313" key="12">
    <source>
        <dbReference type="Proteomes" id="UP000749646"/>
    </source>
</evidence>
<dbReference type="GO" id="GO:0005634">
    <property type="term" value="C:nucleus"/>
    <property type="evidence" value="ECO:0007669"/>
    <property type="project" value="TreeGrafter"/>
</dbReference>
<keyword evidence="12" id="KW-1185">Reference proteome</keyword>
<evidence type="ECO:0000256" key="8">
    <source>
        <dbReference type="ARBA" id="ARBA00066213"/>
    </source>
</evidence>
<sequence>MAPILDLNRLLICRDCNINPPNIVEVHRTGDLVCRDCGLVLEDRIVDMRSEWRTFADDDGDDPSRVGAAANPLLSGPQLDTVISNMSGTTKLAKDLSRMHSKVTIDRDTHKLLDVYKDISAMCDAIGLTKVIADTAKQLFKHIHDERLLRGRLDQAVMTACIYIACRQQKVPRSIKEILALTQVPKKEFTKCFKVIRALQEAKSMPMTAEDPMPRFCCSLQLNMEVEKLATSLVFKAKELHTMFGKTPPTIAATCIFMASNLCNDPRTLKRISLECGITEMTIRRAYKHLYQERDKLLDESLSAAQFQSLPSP</sequence>
<evidence type="ECO:0000256" key="4">
    <source>
        <dbReference type="ARBA" id="ARBA00023015"/>
    </source>
</evidence>
<evidence type="ECO:0000256" key="7">
    <source>
        <dbReference type="ARBA" id="ARBA00056616"/>
    </source>
</evidence>
<keyword evidence="9" id="KW-0863">Zinc-finger</keyword>
<dbReference type="GO" id="GO:0016251">
    <property type="term" value="F:RNA polymerase II general transcription initiation factor activity"/>
    <property type="evidence" value="ECO:0007669"/>
    <property type="project" value="TreeGrafter"/>
</dbReference>
<dbReference type="GO" id="GO:0097550">
    <property type="term" value="C:transcription preinitiation complex"/>
    <property type="evidence" value="ECO:0007669"/>
    <property type="project" value="TreeGrafter"/>
</dbReference>
<dbReference type="InterPro" id="IPR000812">
    <property type="entry name" value="TFIIB"/>
</dbReference>
<dbReference type="AlphaFoldDB" id="A0A9P6M361"/>
<dbReference type="InterPro" id="IPR013763">
    <property type="entry name" value="Cyclin-like_dom"/>
</dbReference>
<dbReference type="SUPFAM" id="SSF57783">
    <property type="entry name" value="Zinc beta-ribbon"/>
    <property type="match status" value="1"/>
</dbReference>
<dbReference type="Proteomes" id="UP000749646">
    <property type="component" value="Unassembled WGS sequence"/>
</dbReference>
<dbReference type="Pfam" id="PF08271">
    <property type="entry name" value="Zn_Ribbon_TF"/>
    <property type="match status" value="1"/>
</dbReference>
<comment type="subunit">
    <text evidence="8">Associates with TFIID-IIA (DA complex) to form TFIID-IIA-IIB (DAB-complex) which is then recognized by polymerase II.</text>
</comment>
<dbReference type="EMBL" id="JAAAHW010006277">
    <property type="protein sequence ID" value="KAF9963586.1"/>
    <property type="molecule type" value="Genomic_DNA"/>
</dbReference>
<dbReference type="GO" id="GO:0017025">
    <property type="term" value="F:TBP-class protein binding"/>
    <property type="evidence" value="ECO:0007669"/>
    <property type="project" value="InterPro"/>
</dbReference>
<dbReference type="InterPro" id="IPR013150">
    <property type="entry name" value="TFIIB_cyclin"/>
</dbReference>
<dbReference type="CDD" id="cd20551">
    <property type="entry name" value="CYCLIN_TFIIB_rpt1"/>
    <property type="match status" value="1"/>
</dbReference>
<protein>
    <recommendedName>
        <fullName evidence="2">Transcription initiation factor IIB</fullName>
    </recommendedName>
    <alternativeName>
        <fullName evidence="6">General transcription factor TFIIB</fullName>
    </alternativeName>
</protein>
<keyword evidence="9" id="KW-0479">Metal-binding</keyword>
<dbReference type="InterPro" id="IPR013137">
    <property type="entry name" value="Znf_TFIIB"/>
</dbReference>
<evidence type="ECO:0000259" key="10">
    <source>
        <dbReference type="PROSITE" id="PS51134"/>
    </source>
</evidence>
<comment type="function">
    <text evidence="7">General factor that plays a major role in the activation of eukaryotic genes transcribed by RNA polymerase II.</text>
</comment>
<dbReference type="GO" id="GO:0051123">
    <property type="term" value="P:RNA polymerase II preinitiation complex assembly"/>
    <property type="evidence" value="ECO:0007669"/>
    <property type="project" value="UniProtKB-ARBA"/>
</dbReference>
<dbReference type="InterPro" id="IPR036915">
    <property type="entry name" value="Cyclin-like_sf"/>
</dbReference>
<name>A0A9P6M361_9FUNG</name>
<evidence type="ECO:0000256" key="9">
    <source>
        <dbReference type="PROSITE-ProRule" id="PRU00469"/>
    </source>
</evidence>
<keyword evidence="5" id="KW-0804">Transcription</keyword>
<evidence type="ECO:0000256" key="1">
    <source>
        <dbReference type="ARBA" id="ARBA00010857"/>
    </source>
</evidence>
<evidence type="ECO:0000256" key="3">
    <source>
        <dbReference type="ARBA" id="ARBA00022737"/>
    </source>
</evidence>
<evidence type="ECO:0000313" key="11">
    <source>
        <dbReference type="EMBL" id="KAF9963586.1"/>
    </source>
</evidence>
<dbReference type="GO" id="GO:0008270">
    <property type="term" value="F:zinc ion binding"/>
    <property type="evidence" value="ECO:0007669"/>
    <property type="project" value="UniProtKB-KW"/>
</dbReference>
<dbReference type="PRINTS" id="PR00685">
    <property type="entry name" value="TIFACTORIIB"/>
</dbReference>
<proteinExistence type="inferred from homology"/>
<gene>
    <name evidence="11" type="primary">SUA7_1</name>
    <name evidence="11" type="ORF">BGZ65_002035</name>
</gene>
<reference evidence="11" key="1">
    <citation type="journal article" date="2020" name="Fungal Divers.">
        <title>Resolving the Mortierellaceae phylogeny through synthesis of multi-gene phylogenetics and phylogenomics.</title>
        <authorList>
            <person name="Vandepol N."/>
            <person name="Liber J."/>
            <person name="Desiro A."/>
            <person name="Na H."/>
            <person name="Kennedy M."/>
            <person name="Barry K."/>
            <person name="Grigoriev I.V."/>
            <person name="Miller A.N."/>
            <person name="O'Donnell K."/>
            <person name="Stajich J.E."/>
            <person name="Bonito G."/>
        </authorList>
    </citation>
    <scope>NUCLEOTIDE SEQUENCE</scope>
    <source>
        <strain evidence="11">MES-2147</strain>
    </source>
</reference>
<dbReference type="Gene3D" id="1.10.472.170">
    <property type="match status" value="1"/>
</dbReference>
<comment type="similarity">
    <text evidence="1">Belongs to the TFIIB family.</text>
</comment>
<dbReference type="PROSITE" id="PS00782">
    <property type="entry name" value="TFIIB"/>
    <property type="match status" value="2"/>
</dbReference>
<evidence type="ECO:0000256" key="5">
    <source>
        <dbReference type="ARBA" id="ARBA00023163"/>
    </source>
</evidence>
<dbReference type="SMART" id="SM00385">
    <property type="entry name" value="CYCLIN"/>
    <property type="match status" value="2"/>
</dbReference>
<dbReference type="Pfam" id="PF00382">
    <property type="entry name" value="TFIIB"/>
    <property type="match status" value="2"/>
</dbReference>
<dbReference type="SUPFAM" id="SSF47954">
    <property type="entry name" value="Cyclin-like"/>
    <property type="match status" value="2"/>
</dbReference>
<dbReference type="Gene3D" id="1.10.472.10">
    <property type="entry name" value="Cyclin-like"/>
    <property type="match status" value="1"/>
</dbReference>
<keyword evidence="4" id="KW-0805">Transcription regulation</keyword>
<comment type="caution">
    <text evidence="11">The sequence shown here is derived from an EMBL/GenBank/DDBJ whole genome shotgun (WGS) entry which is preliminary data.</text>
</comment>
<dbReference type="FunFam" id="1.10.472.170:FF:000001">
    <property type="entry name" value="Transcription initiation factor IIB"/>
    <property type="match status" value="1"/>
</dbReference>
<feature type="domain" description="TFIIB-type" evidence="10">
    <location>
        <begin position="8"/>
        <end position="42"/>
    </location>
</feature>
<dbReference type="PROSITE" id="PS51134">
    <property type="entry name" value="ZF_TFIIB"/>
    <property type="match status" value="1"/>
</dbReference>
<accession>A0A9P6M361</accession>